<dbReference type="InterPro" id="IPR014001">
    <property type="entry name" value="Helicase_ATP-bd"/>
</dbReference>
<feature type="compositionally biased region" description="Basic and acidic residues" evidence="4">
    <location>
        <begin position="683"/>
        <end position="694"/>
    </location>
</feature>
<evidence type="ECO:0000256" key="2">
    <source>
        <dbReference type="ARBA" id="ARBA00022801"/>
    </source>
</evidence>
<evidence type="ECO:0000256" key="3">
    <source>
        <dbReference type="ARBA" id="ARBA00022840"/>
    </source>
</evidence>
<name>A0A1X6NAD2_9APHY</name>
<dbReference type="GO" id="GO:0008094">
    <property type="term" value="F:ATP-dependent activity, acting on DNA"/>
    <property type="evidence" value="ECO:0007669"/>
    <property type="project" value="TreeGrafter"/>
</dbReference>
<dbReference type="InterPro" id="IPR027417">
    <property type="entry name" value="P-loop_NTPase"/>
</dbReference>
<gene>
    <name evidence="6" type="ORF">POSPLADRAFT_1065311</name>
</gene>
<dbReference type="InterPro" id="IPR049730">
    <property type="entry name" value="SNF2/RAD54-like_C"/>
</dbReference>
<feature type="compositionally biased region" description="Basic residues" evidence="4">
    <location>
        <begin position="670"/>
        <end position="682"/>
    </location>
</feature>
<dbReference type="AlphaFoldDB" id="A0A1X6NAD2"/>
<dbReference type="SUPFAM" id="SSF52540">
    <property type="entry name" value="P-loop containing nucleoside triphosphate hydrolases"/>
    <property type="match status" value="2"/>
</dbReference>
<dbReference type="Proteomes" id="UP000194127">
    <property type="component" value="Unassembled WGS sequence"/>
</dbReference>
<dbReference type="Pfam" id="PF00176">
    <property type="entry name" value="SNF2-rel_dom"/>
    <property type="match status" value="1"/>
</dbReference>
<dbReference type="Gene3D" id="3.40.50.300">
    <property type="entry name" value="P-loop containing nucleotide triphosphate hydrolases"/>
    <property type="match status" value="1"/>
</dbReference>
<reference evidence="6 7" key="1">
    <citation type="submission" date="2017-04" db="EMBL/GenBank/DDBJ databases">
        <title>Genome Sequence of the Model Brown-Rot Fungus Postia placenta SB12.</title>
        <authorList>
            <consortium name="DOE Joint Genome Institute"/>
            <person name="Gaskell J."/>
            <person name="Kersten P."/>
            <person name="Larrondo L.F."/>
            <person name="Canessa P."/>
            <person name="Martinez D."/>
            <person name="Hibbett D."/>
            <person name="Schmoll M."/>
            <person name="Kubicek C.P."/>
            <person name="Martinez A.T."/>
            <person name="Yadav J."/>
            <person name="Master E."/>
            <person name="Magnuson J.K."/>
            <person name="James T."/>
            <person name="Yaver D."/>
            <person name="Berka R."/>
            <person name="Labutti K."/>
            <person name="Lipzen A."/>
            <person name="Aerts A."/>
            <person name="Barry K."/>
            <person name="Henrissat B."/>
            <person name="Blanchette R."/>
            <person name="Grigoriev I."/>
            <person name="Cullen D."/>
        </authorList>
    </citation>
    <scope>NUCLEOTIDE SEQUENCE [LARGE SCALE GENOMIC DNA]</scope>
    <source>
        <strain evidence="6 7">MAD-698-R-SB12</strain>
    </source>
</reference>
<keyword evidence="3" id="KW-0067">ATP-binding</keyword>
<accession>A0A1X6NAD2</accession>
<dbReference type="GO" id="GO:0005524">
    <property type="term" value="F:ATP binding"/>
    <property type="evidence" value="ECO:0007669"/>
    <property type="project" value="UniProtKB-KW"/>
</dbReference>
<dbReference type="Gene3D" id="3.40.50.10810">
    <property type="entry name" value="Tandem AAA-ATPase domain"/>
    <property type="match status" value="1"/>
</dbReference>
<dbReference type="InterPro" id="IPR050628">
    <property type="entry name" value="SNF2_RAD54_helicase_TF"/>
</dbReference>
<dbReference type="GO" id="GO:0005634">
    <property type="term" value="C:nucleus"/>
    <property type="evidence" value="ECO:0007669"/>
    <property type="project" value="TreeGrafter"/>
</dbReference>
<evidence type="ECO:0000256" key="4">
    <source>
        <dbReference type="SAM" id="MobiDB-lite"/>
    </source>
</evidence>
<evidence type="ECO:0000259" key="5">
    <source>
        <dbReference type="SMART" id="SM00487"/>
    </source>
</evidence>
<dbReference type="GO" id="GO:0006281">
    <property type="term" value="P:DNA repair"/>
    <property type="evidence" value="ECO:0007669"/>
    <property type="project" value="TreeGrafter"/>
</dbReference>
<dbReference type="PANTHER" id="PTHR45626:SF51">
    <property type="entry name" value="SNF2-RELATED DOMAIN-CONTAINING PROTEIN"/>
    <property type="match status" value="1"/>
</dbReference>
<evidence type="ECO:0000313" key="6">
    <source>
        <dbReference type="EMBL" id="OSX65609.1"/>
    </source>
</evidence>
<dbReference type="PANTHER" id="PTHR45626">
    <property type="entry name" value="TRANSCRIPTION TERMINATION FACTOR 2-RELATED"/>
    <property type="match status" value="1"/>
</dbReference>
<dbReference type="EMBL" id="KZ110593">
    <property type="protein sequence ID" value="OSX65609.1"/>
    <property type="molecule type" value="Genomic_DNA"/>
</dbReference>
<keyword evidence="1" id="KW-0547">Nucleotide-binding</keyword>
<dbReference type="SMART" id="SM00487">
    <property type="entry name" value="DEXDc"/>
    <property type="match status" value="1"/>
</dbReference>
<dbReference type="RefSeq" id="XP_024342403.1">
    <property type="nucleotide sequence ID" value="XM_024481930.1"/>
</dbReference>
<evidence type="ECO:0000313" key="7">
    <source>
        <dbReference type="Proteomes" id="UP000194127"/>
    </source>
</evidence>
<dbReference type="OrthoDB" id="2801544at2759"/>
<dbReference type="GO" id="GO:0016787">
    <property type="term" value="F:hydrolase activity"/>
    <property type="evidence" value="ECO:0007669"/>
    <property type="project" value="UniProtKB-KW"/>
</dbReference>
<dbReference type="GeneID" id="36326880"/>
<dbReference type="InterPro" id="IPR038718">
    <property type="entry name" value="SNF2-like_sf"/>
</dbReference>
<dbReference type="CDD" id="cd18793">
    <property type="entry name" value="SF2_C_SNF"/>
    <property type="match status" value="1"/>
</dbReference>
<keyword evidence="7" id="KW-1185">Reference proteome</keyword>
<sequence length="973" mass="110492">MSSISSGSDAPMLDAKIDNRTLAEIFRDLPSPKASAKYPVNCTQGMRTSLYPYQRETVSAMLAREAESPATINDPLFIPMKGMDGTSFYLQPSTMESWQECPQVAQSRGGILCEELGTGKTVIVLSLIVATLDQLPEPKTSVPNICPPLTPLAFRHFPNVEFAAAREHFARGCSTRVRLEQQEPRQIASLVETLLHYCKVHPENLDIRSHIESLKRRLREPLRLNVAYYYESMPELVRTRRNYTDPGPRKMYLSPATLVVVPVNLFLQWRNEIMKHCHDTLRVLEVKTDTVLPGAVDLASNYDCKVPSATVTPLLQVRWKRLVIDEGHVSASIVTNLTPFAKILSVERKWIVTGTPTTNLLGLQFGGGSELQYPESPVAEGSPAADAIEPNLVVRTWTRDDREDLRKLSNMIVHFLEVPQFAAGAKTLFNKAIIQPLMANPRPRPGAIEVLEQVMSSVMIRHRIIDVEEDVLLPLLHQKTILLDLDQYAIKSYNALQAGIVINAVDSERTGQDYLFHPSLRVMFWHVDDEKCYNVNEIANGSKEFLQNARHRNISEEDLILLQQAISCVYSAVHDPTWRAMQNHVSVFHRVHNILSNVYEAWSSLPARVTRRYRRVSRSDQVLSSERLTKLRSFVTRQPLADMTRIVLAVRDVMDEEEARLHSEQELIQRKTKKRKQTNKHRKEQEVAQHAVAPEKRDEVQREFVAGQKWLLALFQNEMPGRAAGVHRQPSITSRLLSLSPLAGVRIGKSTSSKLDFILNEVLQHSPTEKFLIFSNSPLTLKFVAEGLELVQIKHIRFTTMDKPKLREQFVTTFETSALYRVFLMELKHGARGLYGPAFMNLISASRVIFCEPVWQADVEIQAIKTRPVTVQTLAIRSTWEEAIVTRREALGKSKDNDAKQTRLIEDRGIRDFIANPTFLKEKAATRLNFNVPLLRIGQDQNEDEEQDDAVAIQLPAEGPAFKKRRVVKFTDE</sequence>
<feature type="region of interest" description="Disordered" evidence="4">
    <location>
        <begin position="669"/>
        <end position="694"/>
    </location>
</feature>
<dbReference type="STRING" id="670580.A0A1X6NAD2"/>
<protein>
    <recommendedName>
        <fullName evidence="5">Helicase ATP-binding domain-containing protein</fullName>
    </recommendedName>
</protein>
<proteinExistence type="predicted"/>
<keyword evidence="2" id="KW-0378">Hydrolase</keyword>
<feature type="domain" description="Helicase ATP-binding" evidence="5">
    <location>
        <begin position="46"/>
        <end position="395"/>
    </location>
</feature>
<dbReference type="InterPro" id="IPR000330">
    <property type="entry name" value="SNF2_N"/>
</dbReference>
<organism evidence="6 7">
    <name type="scientific">Postia placenta MAD-698-R-SB12</name>
    <dbReference type="NCBI Taxonomy" id="670580"/>
    <lineage>
        <taxon>Eukaryota</taxon>
        <taxon>Fungi</taxon>
        <taxon>Dikarya</taxon>
        <taxon>Basidiomycota</taxon>
        <taxon>Agaricomycotina</taxon>
        <taxon>Agaricomycetes</taxon>
        <taxon>Polyporales</taxon>
        <taxon>Adustoporiaceae</taxon>
        <taxon>Rhodonia</taxon>
    </lineage>
</organism>
<evidence type="ECO:0000256" key="1">
    <source>
        <dbReference type="ARBA" id="ARBA00022741"/>
    </source>
</evidence>